<dbReference type="EMBL" id="FNXT01000007">
    <property type="protein sequence ID" value="SZX59605.1"/>
    <property type="molecule type" value="Genomic_DNA"/>
</dbReference>
<evidence type="ECO:0000313" key="2">
    <source>
        <dbReference type="EMBL" id="SZX59605.1"/>
    </source>
</evidence>
<feature type="region of interest" description="Disordered" evidence="1">
    <location>
        <begin position="23"/>
        <end position="48"/>
    </location>
</feature>
<proteinExistence type="predicted"/>
<protein>
    <submittedName>
        <fullName evidence="2">Uncharacterized protein</fullName>
    </submittedName>
</protein>
<sequence>MAAAAVSPASQDSVSPFELAASQAAVVTAQPASPTNPQYEAHAQQQHPRRRGLRGLLCCFGGAGSEAGSGVAITEQASSSLACSTSGHSQVGAMPARHSLDLVLAHSSGSPRKAGSMSRRSSSPRKFALSSSLKRASSNAYSDVEWHDADSHFSGAASDQERALEEVAQMVKEASLGPLGKAAPWIPEPPLVFGTPGMQFVRVPAVTGFAAFWLRDDTRTTPFPQPIDLMLKASFLVQKVHASIPGIIIDETASELSIVANPKFLPAFLGIDGYAEQYDKSNATEPSWFPRRDLKMGRAYGKIYMTADGMLIARVWQRPAFSDRVEIIMEEYMRLEAGGDVIVDKQTCLHVESGKRATQYLVGFRRPLPDKQ</sequence>
<dbReference type="Proteomes" id="UP000256970">
    <property type="component" value="Unassembled WGS sequence"/>
</dbReference>
<dbReference type="AlphaFoldDB" id="A0A383V235"/>
<feature type="region of interest" description="Disordered" evidence="1">
    <location>
        <begin position="107"/>
        <end position="130"/>
    </location>
</feature>
<evidence type="ECO:0000256" key="1">
    <source>
        <dbReference type="SAM" id="MobiDB-lite"/>
    </source>
</evidence>
<evidence type="ECO:0000313" key="3">
    <source>
        <dbReference type="Proteomes" id="UP000256970"/>
    </source>
</evidence>
<accession>A0A383V235</accession>
<keyword evidence="3" id="KW-1185">Reference proteome</keyword>
<organism evidence="2 3">
    <name type="scientific">Tetradesmus obliquus</name>
    <name type="common">Green alga</name>
    <name type="synonym">Acutodesmus obliquus</name>
    <dbReference type="NCBI Taxonomy" id="3088"/>
    <lineage>
        <taxon>Eukaryota</taxon>
        <taxon>Viridiplantae</taxon>
        <taxon>Chlorophyta</taxon>
        <taxon>core chlorophytes</taxon>
        <taxon>Chlorophyceae</taxon>
        <taxon>CS clade</taxon>
        <taxon>Sphaeropleales</taxon>
        <taxon>Scenedesmaceae</taxon>
        <taxon>Tetradesmus</taxon>
    </lineage>
</organism>
<name>A0A383V235_TETOB</name>
<reference evidence="2 3" key="1">
    <citation type="submission" date="2016-10" db="EMBL/GenBank/DDBJ databases">
        <authorList>
            <person name="Cai Z."/>
        </authorList>
    </citation>
    <scope>NUCLEOTIDE SEQUENCE [LARGE SCALE GENOMIC DNA]</scope>
</reference>
<feature type="compositionally biased region" description="Polar residues" evidence="1">
    <location>
        <begin position="30"/>
        <end position="46"/>
    </location>
</feature>
<gene>
    <name evidence="2" type="ORF">BQ4739_LOCUS213</name>
</gene>